<keyword evidence="4 9" id="KW-0479">Metal-binding</keyword>
<dbReference type="InterPro" id="IPR013542">
    <property type="entry name" value="QueG_DUF1730"/>
</dbReference>
<keyword evidence="9" id="KW-0846">Cobalamin</keyword>
<dbReference type="Pfam" id="PF08331">
    <property type="entry name" value="QueG_DUF1730"/>
    <property type="match status" value="1"/>
</dbReference>
<feature type="binding site" evidence="9">
    <location>
        <position position="131"/>
    </location>
    <ligand>
        <name>cob(II)alamin</name>
        <dbReference type="ChEBI" id="CHEBI:16304"/>
    </ligand>
</feature>
<comment type="cofactor">
    <cofactor evidence="9">
        <name>cob(II)alamin</name>
        <dbReference type="ChEBI" id="CHEBI:16304"/>
    </cofactor>
</comment>
<feature type="binding site" evidence="9">
    <location>
        <position position="241"/>
    </location>
    <ligand>
        <name>[4Fe-4S] cluster</name>
        <dbReference type="ChEBI" id="CHEBI:49883"/>
        <label>2</label>
    </ligand>
</feature>
<protein>
    <recommendedName>
        <fullName evidence="9">Epoxyqueuosine reductase</fullName>
        <ecNumber evidence="9">1.17.99.6</ecNumber>
    </recommendedName>
    <alternativeName>
        <fullName evidence="9">Queuosine biosynthesis protein QueG</fullName>
    </alternativeName>
</protein>
<feature type="binding site" evidence="9">
    <location>
        <position position="211"/>
    </location>
    <ligand>
        <name>[4Fe-4S] cluster</name>
        <dbReference type="ChEBI" id="CHEBI:49883"/>
        <label>2</label>
    </ligand>
</feature>
<dbReference type="FunFam" id="3.30.70.20:FF:000037">
    <property type="entry name" value="Epoxyqueuosine reductase"/>
    <property type="match status" value="1"/>
</dbReference>
<evidence type="ECO:0000256" key="4">
    <source>
        <dbReference type="ARBA" id="ARBA00022723"/>
    </source>
</evidence>
<evidence type="ECO:0000256" key="6">
    <source>
        <dbReference type="ARBA" id="ARBA00023002"/>
    </source>
</evidence>
<comment type="subcellular location">
    <subcellularLocation>
        <location evidence="9">Cytoplasm</location>
    </subcellularLocation>
</comment>
<dbReference type="Proteomes" id="UP000256629">
    <property type="component" value="Unassembled WGS sequence"/>
</dbReference>
<dbReference type="GO" id="GO:0052693">
    <property type="term" value="F:epoxyqueuosine reductase activity"/>
    <property type="evidence" value="ECO:0007669"/>
    <property type="project" value="UniProtKB-UniRule"/>
</dbReference>
<keyword evidence="2 9" id="KW-0963">Cytoplasm</keyword>
<evidence type="ECO:0000256" key="8">
    <source>
        <dbReference type="ARBA" id="ARBA00023014"/>
    </source>
</evidence>
<comment type="cofactor">
    <cofactor evidence="9">
        <name>[4Fe-4S] cluster</name>
        <dbReference type="ChEBI" id="CHEBI:49883"/>
    </cofactor>
    <text evidence="9">Binds 2 [4Fe-4S] clusters per monomer.</text>
</comment>
<dbReference type="GO" id="GO:0031419">
    <property type="term" value="F:cobalamin binding"/>
    <property type="evidence" value="ECO:0007669"/>
    <property type="project" value="UniProtKB-KW"/>
</dbReference>
<evidence type="ECO:0000256" key="3">
    <source>
        <dbReference type="ARBA" id="ARBA00022694"/>
    </source>
</evidence>
<evidence type="ECO:0000256" key="1">
    <source>
        <dbReference type="ARBA" id="ARBA00022485"/>
    </source>
</evidence>
<dbReference type="GO" id="GO:0046872">
    <property type="term" value="F:metal ion binding"/>
    <property type="evidence" value="ECO:0007669"/>
    <property type="project" value="UniProtKB-KW"/>
</dbReference>
<reference evidence="11 12" key="1">
    <citation type="submission" date="2018-07" db="EMBL/GenBank/DDBJ databases">
        <title>Genomic Encyclopedia of Type Strains, Phase III (KMG-III): the genomes of soil and plant-associated and newly described type strains.</title>
        <authorList>
            <person name="Whitman W."/>
        </authorList>
    </citation>
    <scope>NUCLEOTIDE SEQUENCE [LARGE SCALE GENOMIC DNA]</scope>
    <source>
        <strain evidence="11 12">CECT 8487</strain>
    </source>
</reference>
<dbReference type="Pfam" id="PF13484">
    <property type="entry name" value="Fer4_16"/>
    <property type="match status" value="1"/>
</dbReference>
<evidence type="ECO:0000313" key="11">
    <source>
        <dbReference type="EMBL" id="RED48703.1"/>
    </source>
</evidence>
<keyword evidence="7 9" id="KW-0408">Iron</keyword>
<comment type="similarity">
    <text evidence="9">Belongs to the QueG family.</text>
</comment>
<comment type="subunit">
    <text evidence="9">Monomer.</text>
</comment>
<evidence type="ECO:0000256" key="7">
    <source>
        <dbReference type="ARBA" id="ARBA00023004"/>
    </source>
</evidence>
<dbReference type="SUPFAM" id="SSF46548">
    <property type="entry name" value="alpha-helical ferredoxin"/>
    <property type="match status" value="1"/>
</dbReference>
<dbReference type="AlphaFoldDB" id="A0A3D9HGW3"/>
<sequence>MTSKTKHTHLIKTEAKRLGFLSCGISKARFLEEEAPRLEKWLQQNMQGGMHYMENHFDKRLDPTKLVEGSKSIISLLLNYYPKQVQNPDSYKLSKYAYGTDYHFVIKDKLKSLLHFIQAEIGEVNGRAFVDSAPVLDKAWAAKSGLGWIGKHSNLLTQQVGSFYFIAELIIDLELEYDTPVTDHCGTCTACIDACPTEAIVEPYVVDGSKCISYFTIELKENIPSEFKGKFEDWMFGCDVCQDVCPWNRFSKAHSEPLFNPHPELLSMSKKDWEEITKETFQKFFKKSAVKRTKFSGLKRNIKFLKD</sequence>
<dbReference type="OrthoDB" id="9784571at2"/>
<feature type="binding site" evidence="9">
    <location>
        <position position="166"/>
    </location>
    <ligand>
        <name>cob(II)alamin</name>
        <dbReference type="ChEBI" id="CHEBI:16304"/>
    </ligand>
</feature>
<feature type="binding site" evidence="9">
    <location>
        <position position="188"/>
    </location>
    <ligand>
        <name>[4Fe-4S] cluster</name>
        <dbReference type="ChEBI" id="CHEBI:49883"/>
        <label>1</label>
    </ligand>
</feature>
<dbReference type="PROSITE" id="PS51379">
    <property type="entry name" value="4FE4S_FER_2"/>
    <property type="match status" value="1"/>
</dbReference>
<comment type="function">
    <text evidence="9">Catalyzes the conversion of epoxyqueuosine (oQ) to queuosine (Q), which is a hypermodified base found in the wobble positions of tRNA(Asp), tRNA(Asn), tRNA(His) and tRNA(Tyr).</text>
</comment>
<keyword evidence="9" id="KW-0170">Cobalt</keyword>
<comment type="caution">
    <text evidence="11">The sequence shown here is derived from an EMBL/GenBank/DDBJ whole genome shotgun (WGS) entry which is preliminary data.</text>
</comment>
<evidence type="ECO:0000259" key="10">
    <source>
        <dbReference type="PROSITE" id="PS51379"/>
    </source>
</evidence>
<comment type="pathway">
    <text evidence="9">tRNA modification; tRNA-queuosine biosynthesis.</text>
</comment>
<keyword evidence="3 9" id="KW-0819">tRNA processing</keyword>
<dbReference type="EC" id="1.17.99.6" evidence="9"/>
<dbReference type="UniPathway" id="UPA00392"/>
<feature type="binding site" evidence="9">
    <location>
        <begin position="238"/>
        <end position="239"/>
    </location>
    <ligand>
        <name>cob(II)alamin</name>
        <dbReference type="ChEBI" id="CHEBI:16304"/>
    </ligand>
</feature>
<feature type="binding site" evidence="9">
    <location>
        <position position="191"/>
    </location>
    <ligand>
        <name>[4Fe-4S] cluster</name>
        <dbReference type="ChEBI" id="CHEBI:49883"/>
        <label>1</label>
    </ligand>
</feature>
<dbReference type="InterPro" id="IPR004453">
    <property type="entry name" value="QueG"/>
</dbReference>
<feature type="binding site" evidence="9">
    <location>
        <position position="245"/>
    </location>
    <ligand>
        <name>[4Fe-4S] cluster</name>
        <dbReference type="ChEBI" id="CHEBI:49883"/>
        <label>1</label>
    </ligand>
</feature>
<dbReference type="NCBIfam" id="TIGR00276">
    <property type="entry name" value="tRNA epoxyqueuosine(34) reductase QueG"/>
    <property type="match status" value="1"/>
</dbReference>
<dbReference type="Gene3D" id="3.30.70.20">
    <property type="match status" value="1"/>
</dbReference>
<evidence type="ECO:0000256" key="2">
    <source>
        <dbReference type="ARBA" id="ARBA00022490"/>
    </source>
</evidence>
<dbReference type="InterPro" id="IPR017896">
    <property type="entry name" value="4Fe4S_Fe-S-bd"/>
</dbReference>
<comment type="catalytic activity">
    <reaction evidence="9">
        <text>epoxyqueuosine(34) in tRNA + AH2 = queuosine(34) in tRNA + A + H2O</text>
        <dbReference type="Rhea" id="RHEA:32159"/>
        <dbReference type="Rhea" id="RHEA-COMP:18571"/>
        <dbReference type="Rhea" id="RHEA-COMP:18582"/>
        <dbReference type="ChEBI" id="CHEBI:13193"/>
        <dbReference type="ChEBI" id="CHEBI:15377"/>
        <dbReference type="ChEBI" id="CHEBI:17499"/>
        <dbReference type="ChEBI" id="CHEBI:194431"/>
        <dbReference type="ChEBI" id="CHEBI:194443"/>
        <dbReference type="EC" id="1.17.99.6"/>
    </reaction>
</comment>
<keyword evidence="1 9" id="KW-0004">4Fe-4S</keyword>
<keyword evidence="6 9" id="KW-0560">Oxidoreductase</keyword>
<feature type="active site" description="Proton donor" evidence="9">
    <location>
        <position position="131"/>
    </location>
</feature>
<dbReference type="GO" id="GO:0051539">
    <property type="term" value="F:4 iron, 4 sulfur cluster binding"/>
    <property type="evidence" value="ECO:0007669"/>
    <property type="project" value="UniProtKB-KW"/>
</dbReference>
<feature type="domain" description="4Fe-4S ferredoxin-type" evidence="10">
    <location>
        <begin position="173"/>
        <end position="205"/>
    </location>
</feature>
<dbReference type="GO" id="GO:0005737">
    <property type="term" value="C:cytoplasm"/>
    <property type="evidence" value="ECO:0007669"/>
    <property type="project" value="UniProtKB-SubCell"/>
</dbReference>
<dbReference type="PROSITE" id="PS00198">
    <property type="entry name" value="4FE4S_FER_1"/>
    <property type="match status" value="1"/>
</dbReference>
<feature type="binding site" evidence="9">
    <location>
        <position position="185"/>
    </location>
    <ligand>
        <name>[4Fe-4S] cluster</name>
        <dbReference type="ChEBI" id="CHEBI:49883"/>
        <label>1</label>
    </ligand>
</feature>
<dbReference type="HAMAP" id="MF_00916">
    <property type="entry name" value="QueG"/>
    <property type="match status" value="1"/>
</dbReference>
<organism evidence="11 12">
    <name type="scientific">Seonamhaeicola aphaedonensis</name>
    <dbReference type="NCBI Taxonomy" id="1461338"/>
    <lineage>
        <taxon>Bacteria</taxon>
        <taxon>Pseudomonadati</taxon>
        <taxon>Bacteroidota</taxon>
        <taxon>Flavobacteriia</taxon>
        <taxon>Flavobacteriales</taxon>
        <taxon>Flavobacteriaceae</taxon>
    </lineage>
</organism>
<proteinExistence type="inferred from homology"/>
<feature type="binding site" evidence="9">
    <location>
        <position position="155"/>
    </location>
    <ligand>
        <name>cob(II)alamin</name>
        <dbReference type="ChEBI" id="CHEBI:16304"/>
    </ligand>
</feature>
<dbReference type="PANTHER" id="PTHR30002:SF4">
    <property type="entry name" value="EPOXYQUEUOSINE REDUCTASE"/>
    <property type="match status" value="1"/>
</dbReference>
<evidence type="ECO:0000313" key="12">
    <source>
        <dbReference type="Proteomes" id="UP000256629"/>
    </source>
</evidence>
<dbReference type="InterPro" id="IPR017900">
    <property type="entry name" value="4Fe4S_Fe_S_CS"/>
</dbReference>
<evidence type="ECO:0000256" key="9">
    <source>
        <dbReference type="HAMAP-Rule" id="MF_00916"/>
    </source>
</evidence>
<feature type="binding site" evidence="9">
    <location>
        <position position="195"/>
    </location>
    <ligand>
        <name>[4Fe-4S] cluster</name>
        <dbReference type="ChEBI" id="CHEBI:49883"/>
        <label>2</label>
    </ligand>
</feature>
<dbReference type="EMBL" id="QRDX01000003">
    <property type="protein sequence ID" value="RED48703.1"/>
    <property type="molecule type" value="Genomic_DNA"/>
</dbReference>
<accession>A0A3D9HGW3</accession>
<feature type="binding site" evidence="9">
    <location>
        <position position="213"/>
    </location>
    <ligand>
        <name>cob(II)alamin</name>
        <dbReference type="ChEBI" id="CHEBI:16304"/>
    </ligand>
</feature>
<dbReference type="PANTHER" id="PTHR30002">
    <property type="entry name" value="EPOXYQUEUOSINE REDUCTASE"/>
    <property type="match status" value="1"/>
</dbReference>
<evidence type="ECO:0000256" key="5">
    <source>
        <dbReference type="ARBA" id="ARBA00022785"/>
    </source>
</evidence>
<gene>
    <name evidence="9" type="primary">queG</name>
    <name evidence="11" type="ORF">DFQ02_10333</name>
</gene>
<dbReference type="RefSeq" id="WP_116040093.1">
    <property type="nucleotide sequence ID" value="NZ_QRDX01000003.1"/>
</dbReference>
<feature type="binding site" evidence="9">
    <location>
        <position position="238"/>
    </location>
    <ligand>
        <name>[4Fe-4S] cluster</name>
        <dbReference type="ChEBI" id="CHEBI:49883"/>
        <label>2</label>
    </ligand>
</feature>
<dbReference type="GO" id="GO:0008616">
    <property type="term" value="P:tRNA queuosine(34) biosynthetic process"/>
    <property type="evidence" value="ECO:0007669"/>
    <property type="project" value="UniProtKB-UniRule"/>
</dbReference>
<keyword evidence="5 9" id="KW-0671">Queuosine biosynthesis</keyword>
<keyword evidence="8 9" id="KW-0411">Iron-sulfur</keyword>
<feature type="binding site" evidence="9">
    <location>
        <position position="220"/>
    </location>
    <ligand>
        <name>tRNA</name>
        <dbReference type="ChEBI" id="CHEBI:17843"/>
    </ligand>
</feature>
<name>A0A3D9HGW3_9FLAO</name>
<keyword evidence="12" id="KW-1185">Reference proteome</keyword>
<feature type="binding site" evidence="9">
    <location>
        <position position="60"/>
    </location>
    <ligand>
        <name>cob(II)alamin</name>
        <dbReference type="ChEBI" id="CHEBI:16304"/>
    </ligand>
</feature>
<comment type="caution">
    <text evidence="9">Lacks conserved residue(s) required for the propagation of feature annotation.</text>
</comment>